<keyword evidence="2" id="KW-1185">Reference proteome</keyword>
<accession>A0A7X0RSR9</accession>
<dbReference type="AlphaFoldDB" id="A0A7X0RSR9"/>
<dbReference type="Proteomes" id="UP000547209">
    <property type="component" value="Unassembled WGS sequence"/>
</dbReference>
<comment type="caution">
    <text evidence="1">The sequence shown here is derived from an EMBL/GenBank/DDBJ whole genome shotgun (WGS) entry which is preliminary data.</text>
</comment>
<protein>
    <recommendedName>
        <fullName evidence="3">PilZ domain-containing protein</fullName>
    </recommendedName>
</protein>
<name>A0A7X0RSR9_9BACL</name>
<organism evidence="1 2">
    <name type="scientific">Cohnella nanjingensis</name>
    <dbReference type="NCBI Taxonomy" id="1387779"/>
    <lineage>
        <taxon>Bacteria</taxon>
        <taxon>Bacillati</taxon>
        <taxon>Bacillota</taxon>
        <taxon>Bacilli</taxon>
        <taxon>Bacillales</taxon>
        <taxon>Paenibacillaceae</taxon>
        <taxon>Cohnella</taxon>
    </lineage>
</organism>
<evidence type="ECO:0000313" key="1">
    <source>
        <dbReference type="EMBL" id="MBB6671730.1"/>
    </source>
</evidence>
<dbReference type="EMBL" id="JACJVP010000023">
    <property type="protein sequence ID" value="MBB6671730.1"/>
    <property type="molecule type" value="Genomic_DNA"/>
</dbReference>
<evidence type="ECO:0000313" key="2">
    <source>
        <dbReference type="Proteomes" id="UP000547209"/>
    </source>
</evidence>
<evidence type="ECO:0008006" key="3">
    <source>
        <dbReference type="Google" id="ProtNLM"/>
    </source>
</evidence>
<sequence length="155" mass="17724">MREDELVAQRKYVPMALYESVIAEMRIIEVGGRAVDTKSHNVLLLNLNPDGLRFKTTLILKPEGDWRVALRFGMEGYLLEARGRVRRAEREGQWWEYGVEMDRNPAMKLLLTRALNLRLARCSPAIRKIHALYGRTSFGTERTRGTGPRPGGEQA</sequence>
<gene>
    <name evidence="1" type="ORF">H7C19_13650</name>
</gene>
<proteinExistence type="predicted"/>
<dbReference type="RefSeq" id="WP_185143200.1">
    <property type="nucleotide sequence ID" value="NZ_JACJVP010000023.1"/>
</dbReference>
<reference evidence="1 2" key="1">
    <citation type="submission" date="2020-08" db="EMBL/GenBank/DDBJ databases">
        <title>Cohnella phylogeny.</title>
        <authorList>
            <person name="Dunlap C."/>
        </authorList>
    </citation>
    <scope>NUCLEOTIDE SEQUENCE [LARGE SCALE GENOMIC DNA]</scope>
    <source>
        <strain evidence="1 2">DSM 28246</strain>
    </source>
</reference>